<evidence type="ECO:0000256" key="17">
    <source>
        <dbReference type="SAM" id="Phobius"/>
    </source>
</evidence>
<dbReference type="GO" id="GO:0009252">
    <property type="term" value="P:peptidoglycan biosynthetic process"/>
    <property type="evidence" value="ECO:0007669"/>
    <property type="project" value="UniProtKB-KW"/>
</dbReference>
<evidence type="ECO:0000256" key="1">
    <source>
        <dbReference type="ARBA" id="ARBA00004141"/>
    </source>
</evidence>
<evidence type="ECO:0000256" key="4">
    <source>
        <dbReference type="ARBA" id="ARBA00022692"/>
    </source>
</evidence>
<evidence type="ECO:0000256" key="15">
    <source>
        <dbReference type="ARBA" id="ARBA00049902"/>
    </source>
</evidence>
<keyword evidence="6" id="KW-0573">Peptidoglycan synthesis</keyword>
<accession>A0A9D2A5C8</accession>
<evidence type="ECO:0000256" key="2">
    <source>
        <dbReference type="ARBA" id="ARBA00022676"/>
    </source>
</evidence>
<evidence type="ECO:0000256" key="16">
    <source>
        <dbReference type="SAM" id="MobiDB-lite"/>
    </source>
</evidence>
<feature type="region of interest" description="Disordered" evidence="16">
    <location>
        <begin position="417"/>
        <end position="437"/>
    </location>
</feature>
<dbReference type="PANTHER" id="PTHR30474:SF2">
    <property type="entry name" value="PEPTIDOGLYCAN GLYCOSYLTRANSFERASE FTSW-RELATED"/>
    <property type="match status" value="1"/>
</dbReference>
<evidence type="ECO:0000256" key="3">
    <source>
        <dbReference type="ARBA" id="ARBA00022679"/>
    </source>
</evidence>
<dbReference type="GO" id="GO:0051301">
    <property type="term" value="P:cell division"/>
    <property type="evidence" value="ECO:0007669"/>
    <property type="project" value="InterPro"/>
</dbReference>
<comment type="caution">
    <text evidence="18">The sequence shown here is derived from an EMBL/GenBank/DDBJ whole genome shotgun (WGS) entry which is preliminary data.</text>
</comment>
<evidence type="ECO:0000256" key="10">
    <source>
        <dbReference type="ARBA" id="ARBA00033270"/>
    </source>
</evidence>
<evidence type="ECO:0000256" key="13">
    <source>
        <dbReference type="ARBA" id="ARBA00041418"/>
    </source>
</evidence>
<keyword evidence="5" id="KW-0133">Cell shape</keyword>
<keyword evidence="2" id="KW-0328">Glycosyltransferase</keyword>
<feature type="transmembrane region" description="Helical" evidence="17">
    <location>
        <begin position="13"/>
        <end position="38"/>
    </location>
</feature>
<name>A0A9D2A5C8_9BACE</name>
<evidence type="ECO:0000256" key="7">
    <source>
        <dbReference type="ARBA" id="ARBA00022989"/>
    </source>
</evidence>
<dbReference type="GO" id="GO:0015648">
    <property type="term" value="F:lipid-linked peptidoglycan transporter activity"/>
    <property type="evidence" value="ECO:0007669"/>
    <property type="project" value="TreeGrafter"/>
</dbReference>
<reference evidence="18" key="2">
    <citation type="submission" date="2021-04" db="EMBL/GenBank/DDBJ databases">
        <authorList>
            <person name="Gilroy R."/>
        </authorList>
    </citation>
    <scope>NUCLEOTIDE SEQUENCE</scope>
    <source>
        <strain evidence="18">ChiHjej12B11-24981</strain>
    </source>
</reference>
<gene>
    <name evidence="18" type="ORF">H9819_05570</name>
</gene>
<feature type="transmembrane region" description="Helical" evidence="17">
    <location>
        <begin position="50"/>
        <end position="72"/>
    </location>
</feature>
<keyword evidence="8 17" id="KW-0472">Membrane</keyword>
<feature type="transmembrane region" description="Helical" evidence="17">
    <location>
        <begin position="331"/>
        <end position="356"/>
    </location>
</feature>
<dbReference type="GO" id="GO:0008360">
    <property type="term" value="P:regulation of cell shape"/>
    <property type="evidence" value="ECO:0007669"/>
    <property type="project" value="UniProtKB-KW"/>
</dbReference>
<dbReference type="PANTHER" id="PTHR30474">
    <property type="entry name" value="CELL CYCLE PROTEIN"/>
    <property type="match status" value="1"/>
</dbReference>
<dbReference type="GO" id="GO:0005886">
    <property type="term" value="C:plasma membrane"/>
    <property type="evidence" value="ECO:0007669"/>
    <property type="project" value="TreeGrafter"/>
</dbReference>
<evidence type="ECO:0000313" key="19">
    <source>
        <dbReference type="Proteomes" id="UP000824023"/>
    </source>
</evidence>
<organism evidence="18 19">
    <name type="scientific">Candidatus Bacteroides merdipullorum</name>
    <dbReference type="NCBI Taxonomy" id="2838474"/>
    <lineage>
        <taxon>Bacteria</taxon>
        <taxon>Pseudomonadati</taxon>
        <taxon>Bacteroidota</taxon>
        <taxon>Bacteroidia</taxon>
        <taxon>Bacteroidales</taxon>
        <taxon>Bacteroidaceae</taxon>
        <taxon>Bacteroides</taxon>
    </lineage>
</organism>
<evidence type="ECO:0000256" key="6">
    <source>
        <dbReference type="ARBA" id="ARBA00022984"/>
    </source>
</evidence>
<dbReference type="EMBL" id="DXCK01000078">
    <property type="protein sequence ID" value="HIZ01711.1"/>
    <property type="molecule type" value="Genomic_DNA"/>
</dbReference>
<evidence type="ECO:0000256" key="12">
    <source>
        <dbReference type="ARBA" id="ARBA00041185"/>
    </source>
</evidence>
<evidence type="ECO:0000256" key="9">
    <source>
        <dbReference type="ARBA" id="ARBA00032370"/>
    </source>
</evidence>
<evidence type="ECO:0000256" key="14">
    <source>
        <dbReference type="ARBA" id="ARBA00044770"/>
    </source>
</evidence>
<keyword evidence="3" id="KW-0808">Transferase</keyword>
<keyword evidence="4 17" id="KW-0812">Transmembrane</keyword>
<dbReference type="GO" id="GO:0008955">
    <property type="term" value="F:peptidoglycan glycosyltransferase activity"/>
    <property type="evidence" value="ECO:0007669"/>
    <property type="project" value="UniProtKB-EC"/>
</dbReference>
<proteinExistence type="inferred from homology"/>
<sequence length="437" mass="47900">MDLLRNIFKGDKVVWIIFLCLCLISVVEVFSASSTLIYDSGNHWAPITRHASFLAGGALVVIFFHNIPYRWFQLLPRLLLPIAGIFLILLLVFDNLHLGGLLVIEKTNEAGRWVKLLGIPFQPSEFAKMGVIIATAYYLSRGQNEKGASPKAFWQILRVAGITCLLILPENYSTAALLFMVVYMMMIVGRIQARKLLALGSLLLAAVLLFVGFLFVTPDSSLEKVPLGHRFTTVKGRIADFISSEEVPPSKYDISENAQVGHARIAVATSGILGKGPGNSVQRDFLSQAYSDFIFAIIIEELGLLGGGFVVFLYLWLLIRCWRIANKCERTFPAFLVLGIGLILVTQAMFNMMVAVGLAPVTGQPLPLISRGGTSTIINCVYIGLILSVSRYNIEQQQLREAEEAAAAAQAELAEVQDVQAPAEPSAPSLNNDDELV</sequence>
<feature type="transmembrane region" description="Helical" evidence="17">
    <location>
        <begin position="159"/>
        <end position="184"/>
    </location>
</feature>
<evidence type="ECO:0000256" key="8">
    <source>
        <dbReference type="ARBA" id="ARBA00023136"/>
    </source>
</evidence>
<dbReference type="InterPro" id="IPR001182">
    <property type="entry name" value="FtsW/RodA"/>
</dbReference>
<comment type="similarity">
    <text evidence="11">Belongs to the SEDS family. FtsW subfamily.</text>
</comment>
<dbReference type="GO" id="GO:0032153">
    <property type="term" value="C:cell division site"/>
    <property type="evidence" value="ECO:0007669"/>
    <property type="project" value="TreeGrafter"/>
</dbReference>
<feature type="transmembrane region" description="Helical" evidence="17">
    <location>
        <begin position="368"/>
        <end position="390"/>
    </location>
</feature>
<comment type="catalytic activity">
    <reaction evidence="15">
        <text>[GlcNAc-(1-&gt;4)-Mur2Ac(oyl-L-Ala-gamma-D-Glu-L-Lys-D-Ala-D-Ala)](n)-di-trans,octa-cis-undecaprenyl diphosphate + beta-D-GlcNAc-(1-&gt;4)-Mur2Ac(oyl-L-Ala-gamma-D-Glu-L-Lys-D-Ala-D-Ala)-di-trans,octa-cis-undecaprenyl diphosphate = [GlcNAc-(1-&gt;4)-Mur2Ac(oyl-L-Ala-gamma-D-Glu-L-Lys-D-Ala-D-Ala)](n+1)-di-trans,octa-cis-undecaprenyl diphosphate + di-trans,octa-cis-undecaprenyl diphosphate + H(+)</text>
        <dbReference type="Rhea" id="RHEA:23708"/>
        <dbReference type="Rhea" id="RHEA-COMP:9602"/>
        <dbReference type="Rhea" id="RHEA-COMP:9603"/>
        <dbReference type="ChEBI" id="CHEBI:15378"/>
        <dbReference type="ChEBI" id="CHEBI:58405"/>
        <dbReference type="ChEBI" id="CHEBI:60033"/>
        <dbReference type="ChEBI" id="CHEBI:78435"/>
        <dbReference type="EC" id="2.4.99.28"/>
    </reaction>
</comment>
<dbReference type="Pfam" id="PF01098">
    <property type="entry name" value="FTSW_RODA_SPOVE"/>
    <property type="match status" value="1"/>
</dbReference>
<reference evidence="18" key="1">
    <citation type="journal article" date="2021" name="PeerJ">
        <title>Extensive microbial diversity within the chicken gut microbiome revealed by metagenomics and culture.</title>
        <authorList>
            <person name="Gilroy R."/>
            <person name="Ravi A."/>
            <person name="Getino M."/>
            <person name="Pursley I."/>
            <person name="Horton D.L."/>
            <person name="Alikhan N.F."/>
            <person name="Baker D."/>
            <person name="Gharbi K."/>
            <person name="Hall N."/>
            <person name="Watson M."/>
            <person name="Adriaenssens E.M."/>
            <person name="Foster-Nyarko E."/>
            <person name="Jarju S."/>
            <person name="Secka A."/>
            <person name="Antonio M."/>
            <person name="Oren A."/>
            <person name="Chaudhuri R.R."/>
            <person name="La Ragione R."/>
            <person name="Hildebrand F."/>
            <person name="Pallen M.J."/>
        </authorList>
    </citation>
    <scope>NUCLEOTIDE SEQUENCE</scope>
    <source>
        <strain evidence="18">ChiHjej12B11-24981</strain>
    </source>
</reference>
<keyword evidence="7 17" id="KW-1133">Transmembrane helix</keyword>
<evidence type="ECO:0000256" key="5">
    <source>
        <dbReference type="ARBA" id="ARBA00022960"/>
    </source>
</evidence>
<dbReference type="SUPFAM" id="SSF82866">
    <property type="entry name" value="Multidrug efflux transporter AcrB transmembrane domain"/>
    <property type="match status" value="1"/>
</dbReference>
<comment type="subcellular location">
    <subcellularLocation>
        <location evidence="1">Membrane</location>
        <topology evidence="1">Multi-pass membrane protein</topology>
    </subcellularLocation>
</comment>
<evidence type="ECO:0000313" key="18">
    <source>
        <dbReference type="EMBL" id="HIZ01711.1"/>
    </source>
</evidence>
<feature type="transmembrane region" description="Helical" evidence="17">
    <location>
        <begin position="78"/>
        <end position="104"/>
    </location>
</feature>
<evidence type="ECO:0000256" key="11">
    <source>
        <dbReference type="ARBA" id="ARBA00038053"/>
    </source>
</evidence>
<feature type="transmembrane region" description="Helical" evidence="17">
    <location>
        <begin position="196"/>
        <end position="216"/>
    </location>
</feature>
<feature type="transmembrane region" description="Helical" evidence="17">
    <location>
        <begin position="293"/>
        <end position="319"/>
    </location>
</feature>
<dbReference type="EC" id="2.4.99.28" evidence="14"/>
<dbReference type="AlphaFoldDB" id="A0A9D2A5C8"/>
<dbReference type="Proteomes" id="UP000824023">
    <property type="component" value="Unassembled WGS sequence"/>
</dbReference>
<protein>
    <recommendedName>
        <fullName evidence="12">Probable peptidoglycan glycosyltransferase FtsW</fullName>
        <ecNumber evidence="14">2.4.99.28</ecNumber>
    </recommendedName>
    <alternativeName>
        <fullName evidence="13">Cell division protein FtsW</fullName>
    </alternativeName>
    <alternativeName>
        <fullName evidence="10">Cell wall polymerase</fullName>
    </alternativeName>
    <alternativeName>
        <fullName evidence="9">Peptidoglycan polymerase</fullName>
    </alternativeName>
</protein>